<keyword evidence="4" id="KW-1185">Reference proteome</keyword>
<proteinExistence type="predicted"/>
<gene>
    <name evidence="3" type="ORF">DM868_07680</name>
</gene>
<protein>
    <recommendedName>
        <fullName evidence="2">DUF7311 domain-containing protein</fullName>
    </recommendedName>
</protein>
<sequence length="142" mass="15304">MIRVVLAVALGAALFGIALPSAEHADRDRAAALAIDELERINATAERLAAENDPGERSDAPPATTIVLDPPEPTFADPGRFRIDDDELRWIPASGPNTTVETAVPVRIDAPTIVADRTRLRLSLVRLNGEAVVRARLDRARV</sequence>
<dbReference type="OrthoDB" id="384457at2157"/>
<name>A0A4U5JB01_9EURY</name>
<dbReference type="RefSeq" id="WP_137276276.1">
    <property type="nucleotide sequence ID" value="NZ_QKNX01000002.1"/>
</dbReference>
<evidence type="ECO:0000313" key="4">
    <source>
        <dbReference type="Proteomes" id="UP000308037"/>
    </source>
</evidence>
<dbReference type="AlphaFoldDB" id="A0A4U5JB01"/>
<feature type="domain" description="DUF7311" evidence="2">
    <location>
        <begin position="1"/>
        <end position="136"/>
    </location>
</feature>
<organism evidence="3 4">
    <name type="scientific">Natronomonas salsuginis</name>
    <dbReference type="NCBI Taxonomy" id="2217661"/>
    <lineage>
        <taxon>Archaea</taxon>
        <taxon>Methanobacteriati</taxon>
        <taxon>Methanobacteriota</taxon>
        <taxon>Stenosarchaea group</taxon>
        <taxon>Halobacteria</taxon>
        <taxon>Halobacteriales</taxon>
        <taxon>Natronomonadaceae</taxon>
        <taxon>Natronomonas</taxon>
    </lineage>
</organism>
<dbReference type="EMBL" id="QKNX01000002">
    <property type="protein sequence ID" value="TKR26360.1"/>
    <property type="molecule type" value="Genomic_DNA"/>
</dbReference>
<evidence type="ECO:0000313" key="3">
    <source>
        <dbReference type="EMBL" id="TKR26360.1"/>
    </source>
</evidence>
<reference evidence="3 4" key="1">
    <citation type="submission" date="2019-04" db="EMBL/GenBank/DDBJ databases">
        <title>Natronomonas sp. F20-122 a newhaloarchaeon isolated from a saline saltern of Isla Bacuta, Huelva, Spain.</title>
        <authorList>
            <person name="Duran-Viseras A."/>
            <person name="Sanchez-Porro C."/>
            <person name="Ventosa A."/>
        </authorList>
    </citation>
    <scope>NUCLEOTIDE SEQUENCE [LARGE SCALE GENOMIC DNA]</scope>
    <source>
        <strain evidence="3 4">F20-122</strain>
    </source>
</reference>
<feature type="compositionally biased region" description="Basic and acidic residues" evidence="1">
    <location>
        <begin position="48"/>
        <end position="59"/>
    </location>
</feature>
<dbReference type="Pfam" id="PF23993">
    <property type="entry name" value="DUF7311"/>
    <property type="match status" value="1"/>
</dbReference>
<dbReference type="Proteomes" id="UP000308037">
    <property type="component" value="Unassembled WGS sequence"/>
</dbReference>
<dbReference type="InterPro" id="IPR055735">
    <property type="entry name" value="DUF7311"/>
</dbReference>
<evidence type="ECO:0000259" key="2">
    <source>
        <dbReference type="Pfam" id="PF23993"/>
    </source>
</evidence>
<accession>A0A4U5JB01</accession>
<comment type="caution">
    <text evidence="3">The sequence shown here is derived from an EMBL/GenBank/DDBJ whole genome shotgun (WGS) entry which is preliminary data.</text>
</comment>
<evidence type="ECO:0000256" key="1">
    <source>
        <dbReference type="SAM" id="MobiDB-lite"/>
    </source>
</evidence>
<feature type="region of interest" description="Disordered" evidence="1">
    <location>
        <begin position="45"/>
        <end position="79"/>
    </location>
</feature>